<gene>
    <name evidence="2" type="ORF">DRP44_05200</name>
</gene>
<dbReference type="AlphaFoldDB" id="A0A660S7F7"/>
<name>A0A660S7F7_UNCT6</name>
<protein>
    <submittedName>
        <fullName evidence="2">Uncharacterized protein</fullName>
    </submittedName>
</protein>
<sequence>MKGIIATERKIMETGKVENINTELKKEFHKIKITYFVFLIEPFFLFGIMLIFSHFMGGKIETILETSKLSKTFFRTISLVFIILSVIEYYTVAILMRRLNTIIGAVKGIVHYSSRYLNAMILLLSIAVIPSILGFVYYLISLDIILSSLFYLVGLVSIVRVLPRFNDFRNRYIDLSEEDI</sequence>
<keyword evidence="1" id="KW-0812">Transmembrane</keyword>
<dbReference type="EMBL" id="QNBC01000064">
    <property type="protein sequence ID" value="RKX65926.1"/>
    <property type="molecule type" value="Genomic_DNA"/>
</dbReference>
<keyword evidence="1" id="KW-0472">Membrane</keyword>
<comment type="caution">
    <text evidence="2">The sequence shown here is derived from an EMBL/GenBank/DDBJ whole genome shotgun (WGS) entry which is preliminary data.</text>
</comment>
<feature type="transmembrane region" description="Helical" evidence="1">
    <location>
        <begin position="33"/>
        <end position="53"/>
    </location>
</feature>
<reference evidence="2 3" key="1">
    <citation type="submission" date="2018-06" db="EMBL/GenBank/DDBJ databases">
        <title>Extensive metabolic versatility and redundancy in microbially diverse, dynamic hydrothermal sediments.</title>
        <authorList>
            <person name="Dombrowski N."/>
            <person name="Teske A."/>
            <person name="Baker B.J."/>
        </authorList>
    </citation>
    <scope>NUCLEOTIDE SEQUENCE [LARGE SCALE GENOMIC DNA]</scope>
    <source>
        <strain evidence="2">B35_G9</strain>
    </source>
</reference>
<evidence type="ECO:0000313" key="2">
    <source>
        <dbReference type="EMBL" id="RKX65926.1"/>
    </source>
</evidence>
<organism evidence="2 3">
    <name type="scientific">candidate division TA06 bacterium</name>
    <dbReference type="NCBI Taxonomy" id="2250710"/>
    <lineage>
        <taxon>Bacteria</taxon>
        <taxon>Bacteria division TA06</taxon>
    </lineage>
</organism>
<feature type="transmembrane region" description="Helical" evidence="1">
    <location>
        <begin position="144"/>
        <end position="162"/>
    </location>
</feature>
<evidence type="ECO:0000313" key="3">
    <source>
        <dbReference type="Proteomes" id="UP000282321"/>
    </source>
</evidence>
<feature type="transmembrane region" description="Helical" evidence="1">
    <location>
        <begin position="73"/>
        <end position="95"/>
    </location>
</feature>
<accession>A0A660S7F7</accession>
<proteinExistence type="predicted"/>
<feature type="transmembrane region" description="Helical" evidence="1">
    <location>
        <begin position="116"/>
        <end position="138"/>
    </location>
</feature>
<keyword evidence="1" id="KW-1133">Transmembrane helix</keyword>
<dbReference type="Proteomes" id="UP000282321">
    <property type="component" value="Unassembled WGS sequence"/>
</dbReference>
<evidence type="ECO:0000256" key="1">
    <source>
        <dbReference type="SAM" id="Phobius"/>
    </source>
</evidence>